<dbReference type="GO" id="GO:0006338">
    <property type="term" value="P:chromatin remodeling"/>
    <property type="evidence" value="ECO:0007669"/>
    <property type="project" value="UniProtKB-ARBA"/>
</dbReference>
<comment type="caution">
    <text evidence="4">The sequence shown here is derived from an EMBL/GenBank/DDBJ whole genome shotgun (WGS) entry which is preliminary data.</text>
</comment>
<dbReference type="CDD" id="cd18966">
    <property type="entry name" value="chromodomain"/>
    <property type="match status" value="1"/>
</dbReference>
<dbReference type="Pfam" id="PF00385">
    <property type="entry name" value="Chromo"/>
    <property type="match status" value="1"/>
</dbReference>
<feature type="region of interest" description="Disordered" evidence="2">
    <location>
        <begin position="1373"/>
        <end position="1417"/>
    </location>
</feature>
<feature type="compositionally biased region" description="Polar residues" evidence="2">
    <location>
        <begin position="367"/>
        <end position="386"/>
    </location>
</feature>
<dbReference type="InterPro" id="IPR016197">
    <property type="entry name" value="Chromo-like_dom_sf"/>
</dbReference>
<dbReference type="SUPFAM" id="SSF54160">
    <property type="entry name" value="Chromo domain-like"/>
    <property type="match status" value="1"/>
</dbReference>
<comment type="subunit">
    <text evidence="1">Component of the NuA4 histone acetyltransferase complex.</text>
</comment>
<feature type="compositionally biased region" description="Polar residues" evidence="2">
    <location>
        <begin position="23"/>
        <end position="34"/>
    </location>
</feature>
<feature type="compositionally biased region" description="Polar residues" evidence="2">
    <location>
        <begin position="1396"/>
        <end position="1406"/>
    </location>
</feature>
<sequence length="1417" mass="157878">MFKVNPRASFGALSPDGDESDDNISVTSTVSGHNSDQEFGVEGILAEHRFEDGNTYYLVEWTGFQLHESTWEPESNLGADLKAMWEEDKAKHATGELEPFDVQKFEDARSQAKRDKKARHRRRNQKRRKLGLPLTAPFDNPKDSSDEEEAVEEAGIEAPVPEPAQAARPQNQPKVFKGVPGSQPVTPVTVPVAASFRPSNEARRSATGVQRQQTEPSSATGTKRRQTAPAQATLYPGTARKPSKTSTDTMPKSKTRLALSIPTTTTPRPMSAARKPLTAKKSTTQPTGNIFTGGKTRKPRASLKDAMSDPTKDPKLFAKFRQRRLAELGSRRKEDIAPDLANMQLFDLRSGQTVSGQAVSGQTVSRRSSAASILSPTQVLSPQQEIPSPFEPAQAHADAARPKKKRKSVRFFVQDDEDDPVLVQEPEQMDVDSPITQEHPQASLRPSARQRPSLDTNRLAPPVQSNQTSDKKLVLGQGQVEATFNGLPRDPSGQRGWLSDFVAKKTLKITHTCLANTAAVQIGPLIQERLASGTITSNDGEPALARVAVNLTAGLLALYYGQAEYNVLIYPTKCEEWKSALPGLVPASPSEVVLGYLIFSSPENCRLMLPPLAPPSESQPEPEESTPNTESRGGASARDLLVKRLFGFDYDQLLPAMLLRRPLQEHAFFLAIPNSRREIGLALYHWLRARNPECQIFTSHQAGGWDTFRSRVETIPGVVIIHELLAWSLRRFPNLSRYLVTRNDEYWCISEPVHGPPMYPSISVPEYPVPPGDMSLARLFPYRTAIFLTPSFLVSEPRRSLEFFKWFTNQWVGKFFYRLVTAYNIHEYLAELAEERYQARQELLNSPGDVQFDIEASLNGLSRDDCSCRYAVASLAADMHVSRIAQAGPLAQDEDNSTLVYADSSIDPNDEQSLINWFGWWATLRADQFRKFHVIGSSQSIKLHGCRRGERRIRIPKYSKVTLDDPDAVLEVLQERNDQVEAAEAGTNGNDMAVQSSTGGENERGFNKGRWAFRSNLLRFEDSSCFAAYLDSLNVLNGCKSQWLLYRFPVSWVDLGMAEYFNDFAAKYPRIPDWFKFTYPFGACYSGDGPARPPFGYNTYVGFFYTIDDEWDPPDSDSEQPKKPLERHPWIGIYRPVNPHRKPYGRCELIIWDPAARTRYPRGKAPAEKDLIPMQRQLIQHVRDHGDEKNHGTWLDQTKGWRRVVLGVPHSSFSSPGRDTPSNADSSSLFVDQHPADDDGDVLMGIDSPSVGGRGGNPEDEEDDEEEDENTRIIFHPPRGHNNNHNNHQNHQNRSRGDGVFSRSKCVNRLYEEARLARARGGGSGSGTAAHHMRYGFVPTMDWYREQQGEGRGFAHVNVDSWEGVFGVLKVGGGERERRGHGSGHGDGSSANGSSVNGERSWSGSVDETGRESVGSG</sequence>
<feature type="region of interest" description="Disordered" evidence="2">
    <location>
        <begin position="107"/>
        <end position="313"/>
    </location>
</feature>
<feature type="region of interest" description="Disordered" evidence="2">
    <location>
        <begin position="610"/>
        <end position="634"/>
    </location>
</feature>
<feature type="compositionally biased region" description="Polar residues" evidence="2">
    <location>
        <begin position="1211"/>
        <end position="1230"/>
    </location>
</feature>
<feature type="region of interest" description="Disordered" evidence="2">
    <location>
        <begin position="367"/>
        <end position="471"/>
    </location>
</feature>
<dbReference type="PROSITE" id="PS50013">
    <property type="entry name" value="CHROMO_2"/>
    <property type="match status" value="1"/>
</dbReference>
<feature type="compositionally biased region" description="Basic and acidic residues" evidence="2">
    <location>
        <begin position="302"/>
        <end position="313"/>
    </location>
</feature>
<feature type="compositionally biased region" description="Low complexity" evidence="2">
    <location>
        <begin position="1281"/>
        <end position="1292"/>
    </location>
</feature>
<name>A0AAN6PLN9_9PEZI</name>
<keyword evidence="5" id="KW-1185">Reference proteome</keyword>
<accession>A0AAN6PLN9</accession>
<dbReference type="EMBL" id="MU854343">
    <property type="protein sequence ID" value="KAK4042330.1"/>
    <property type="molecule type" value="Genomic_DNA"/>
</dbReference>
<dbReference type="SMART" id="SM00298">
    <property type="entry name" value="CHROMO"/>
    <property type="match status" value="1"/>
</dbReference>
<dbReference type="InterPro" id="IPR000953">
    <property type="entry name" value="Chromo/chromo_shadow_dom"/>
</dbReference>
<dbReference type="InterPro" id="IPR023780">
    <property type="entry name" value="Chromo_domain"/>
</dbReference>
<feature type="region of interest" description="Disordered" evidence="2">
    <location>
        <begin position="1208"/>
        <end position="1301"/>
    </location>
</feature>
<evidence type="ECO:0000259" key="3">
    <source>
        <dbReference type="PROSITE" id="PS50013"/>
    </source>
</evidence>
<feature type="compositionally biased region" description="Acidic residues" evidence="2">
    <location>
        <begin position="1258"/>
        <end position="1269"/>
    </location>
</feature>
<feature type="compositionally biased region" description="Acidic residues" evidence="2">
    <location>
        <begin position="145"/>
        <end position="155"/>
    </location>
</feature>
<feature type="compositionally biased region" description="Polar residues" evidence="2">
    <location>
        <begin position="207"/>
        <end position="221"/>
    </location>
</feature>
<proteinExistence type="predicted"/>
<dbReference type="Proteomes" id="UP001303115">
    <property type="component" value="Unassembled WGS sequence"/>
</dbReference>
<evidence type="ECO:0000313" key="4">
    <source>
        <dbReference type="EMBL" id="KAK4042330.1"/>
    </source>
</evidence>
<feature type="compositionally biased region" description="Basic residues" evidence="2">
    <location>
        <begin position="114"/>
        <end position="130"/>
    </location>
</feature>
<evidence type="ECO:0000256" key="1">
    <source>
        <dbReference type="ARBA" id="ARBA00011353"/>
    </source>
</evidence>
<feature type="compositionally biased region" description="Low complexity" evidence="2">
    <location>
        <begin position="178"/>
        <end position="195"/>
    </location>
</feature>
<feature type="region of interest" description="Disordered" evidence="2">
    <location>
        <begin position="1"/>
        <end position="36"/>
    </location>
</feature>
<gene>
    <name evidence="4" type="ORF">C8A01DRAFT_44710</name>
</gene>
<feature type="domain" description="Chromo" evidence="3">
    <location>
        <begin position="39"/>
        <end position="77"/>
    </location>
</feature>
<evidence type="ECO:0000313" key="5">
    <source>
        <dbReference type="Proteomes" id="UP001303115"/>
    </source>
</evidence>
<feature type="compositionally biased region" description="Low complexity" evidence="2">
    <location>
        <begin position="615"/>
        <end position="631"/>
    </location>
</feature>
<reference evidence="5" key="1">
    <citation type="journal article" date="2023" name="Mol. Phylogenet. Evol.">
        <title>Genome-scale phylogeny and comparative genomics of the fungal order Sordariales.</title>
        <authorList>
            <person name="Hensen N."/>
            <person name="Bonometti L."/>
            <person name="Westerberg I."/>
            <person name="Brannstrom I.O."/>
            <person name="Guillou S."/>
            <person name="Cros-Aarteil S."/>
            <person name="Calhoun S."/>
            <person name="Haridas S."/>
            <person name="Kuo A."/>
            <person name="Mondo S."/>
            <person name="Pangilinan J."/>
            <person name="Riley R."/>
            <person name="LaButti K."/>
            <person name="Andreopoulos B."/>
            <person name="Lipzen A."/>
            <person name="Chen C."/>
            <person name="Yan M."/>
            <person name="Daum C."/>
            <person name="Ng V."/>
            <person name="Clum A."/>
            <person name="Steindorff A."/>
            <person name="Ohm R.A."/>
            <person name="Martin F."/>
            <person name="Silar P."/>
            <person name="Natvig D.O."/>
            <person name="Lalanne C."/>
            <person name="Gautier V."/>
            <person name="Ament-Velasquez S.L."/>
            <person name="Kruys A."/>
            <person name="Hutchinson M.I."/>
            <person name="Powell A.J."/>
            <person name="Barry K."/>
            <person name="Miller A.N."/>
            <person name="Grigoriev I.V."/>
            <person name="Debuchy R."/>
            <person name="Gladieux P."/>
            <person name="Hiltunen Thoren M."/>
            <person name="Johannesson H."/>
        </authorList>
    </citation>
    <scope>NUCLEOTIDE SEQUENCE [LARGE SCALE GENOMIC DNA]</scope>
    <source>
        <strain evidence="5">CBS 284.82</strain>
    </source>
</reference>
<evidence type="ECO:0000256" key="2">
    <source>
        <dbReference type="SAM" id="MobiDB-lite"/>
    </source>
</evidence>
<protein>
    <recommendedName>
        <fullName evidence="3">Chromo domain-containing protein</fullName>
    </recommendedName>
</protein>
<organism evidence="4 5">
    <name type="scientific">Parachaetomium inaequale</name>
    <dbReference type="NCBI Taxonomy" id="2588326"/>
    <lineage>
        <taxon>Eukaryota</taxon>
        <taxon>Fungi</taxon>
        <taxon>Dikarya</taxon>
        <taxon>Ascomycota</taxon>
        <taxon>Pezizomycotina</taxon>
        <taxon>Sordariomycetes</taxon>
        <taxon>Sordariomycetidae</taxon>
        <taxon>Sordariales</taxon>
        <taxon>Chaetomiaceae</taxon>
        <taxon>Parachaetomium</taxon>
    </lineage>
</organism>
<feature type="compositionally biased region" description="Polar residues" evidence="2">
    <location>
        <begin position="280"/>
        <end position="290"/>
    </location>
</feature>
<dbReference type="Gene3D" id="2.40.50.40">
    <property type="match status" value="1"/>
</dbReference>